<dbReference type="Proteomes" id="UP000013776">
    <property type="component" value="Unassembled WGS sequence"/>
</dbReference>
<organism evidence="6 7">
    <name type="scientific">Taphrina deformans (strain PYCC 5710 / ATCC 11124 / CBS 356.35 / IMI 108563 / JCM 9778 / NBRC 8474)</name>
    <name type="common">Peach leaf curl fungus</name>
    <name type="synonym">Lalaria deformans</name>
    <dbReference type="NCBI Taxonomy" id="1097556"/>
    <lineage>
        <taxon>Eukaryota</taxon>
        <taxon>Fungi</taxon>
        <taxon>Dikarya</taxon>
        <taxon>Ascomycota</taxon>
        <taxon>Taphrinomycotina</taxon>
        <taxon>Taphrinomycetes</taxon>
        <taxon>Taphrinales</taxon>
        <taxon>Taphrinaceae</taxon>
        <taxon>Taphrina</taxon>
    </lineage>
</organism>
<dbReference type="InterPro" id="IPR057983">
    <property type="entry name" value="NAA35-like_N"/>
</dbReference>
<dbReference type="InterPro" id="IPR057982">
    <property type="entry name" value="TPR_NAA35"/>
</dbReference>
<keyword evidence="7" id="KW-1185">Reference proteome</keyword>
<dbReference type="GO" id="GO:0031417">
    <property type="term" value="C:NatC complex"/>
    <property type="evidence" value="ECO:0007669"/>
    <property type="project" value="InterPro"/>
</dbReference>
<gene>
    <name evidence="6" type="ORF">TAPDE_000075</name>
</gene>
<dbReference type="eggNOG" id="KOG2343">
    <property type="taxonomic scope" value="Eukaryota"/>
</dbReference>
<comment type="caution">
    <text evidence="6">The sequence shown here is derived from an EMBL/GenBank/DDBJ whole genome shotgun (WGS) entry which is preliminary data.</text>
</comment>
<sequence>MFNAFSGLSLNGAESSGFDVEDITEQYFSACRNGLAIGELVREEQFSLQDAIAALEIMDPKMDNGVIDVLEQNTEKYDISTPLSPGEIITIMDQLFACEMTWHTGSSLSQTLYTCVYLQEALGKTSSIQKFSAAEKYEGSSLDLLDRVLYPFVVAVIKQTESLREEYLTGYLYEEEDVSSADFGLDLLPYESAGTVITDLRNGLAWLQEAMGKSRNDNENSELGQLELRLQTRLYMQELFENLEYPEEWQAIVPRLLKNLSNIKYTNTQLDSLKDIFNTKIQRTLISTSPPRPIMSLSVEEAYSLLQRTCSDLLRLLPITTAAKASPACMLAFFEIIRKDNPQSLPLVRSRLQNLFLSDKMAQHASKKKQFLTAAIQEVVGERHDLFDMKFTAVELPGDKRFKINEIVTNTLARLELPYLDYFKILCHNPGRQRRNLCKILTDFDILQAESEEADQSLAMLCGEVPKLLSNGHTSLSFPISSWVFSTKLDISTTILLCGFEADLYRPFEWVMMYWQLDNILYLHYEHLGSLIMDRLPAQSRIRAHLAHRLLYIDVLRLLSKAYVRVLAALDVLGVLKWPDLKFSSKALLYKHRMAPFSKLISPPPVPYETFVAETRFERQSGTALLNQAGEYFSLARTKLNLLSKRGGPSPLLTGVPALVEDFKSHLKGLLGCCISNSLMVSRLVKEQPPWYTNKVMKWDNTKFSRHFPIISIVER</sequence>
<dbReference type="STRING" id="1097556.R4X6B0"/>
<dbReference type="Pfam" id="PF04112">
    <property type="entry name" value="Mak10"/>
    <property type="match status" value="1"/>
</dbReference>
<dbReference type="VEuPathDB" id="FungiDB:TAPDE_000075"/>
<dbReference type="Pfam" id="PF25789">
    <property type="entry name" value="TPR_NAA35"/>
    <property type="match status" value="1"/>
</dbReference>
<name>R4X6B0_TAPDE</name>
<dbReference type="PANTHER" id="PTHR21373:SF0">
    <property type="entry name" value="N-ALPHA-ACETYLTRANSFERASE 35, NATC AUXILIARY SUBUNIT"/>
    <property type="match status" value="1"/>
</dbReference>
<protein>
    <submittedName>
        <fullName evidence="6">Amino-acid N-acetyltransferase subunit Mak10</fullName>
    </submittedName>
</protein>
<dbReference type="InterPro" id="IPR007244">
    <property type="entry name" value="Naa35_N"/>
</dbReference>
<feature type="domain" description="NAA35-like N-terminal" evidence="4">
    <location>
        <begin position="38"/>
        <end position="196"/>
    </location>
</feature>
<comment type="subcellular location">
    <subcellularLocation>
        <location evidence="1">Cytoplasm</location>
    </subcellularLocation>
</comment>
<evidence type="ECO:0000259" key="5">
    <source>
        <dbReference type="Pfam" id="PF25789"/>
    </source>
</evidence>
<evidence type="ECO:0000259" key="4">
    <source>
        <dbReference type="Pfam" id="PF04112"/>
    </source>
</evidence>
<evidence type="ECO:0000256" key="1">
    <source>
        <dbReference type="ARBA" id="ARBA00004496"/>
    </source>
</evidence>
<dbReference type="PANTHER" id="PTHR21373">
    <property type="entry name" value="GLUCOSE REPRESSIBLE PROTEIN MAK10"/>
    <property type="match status" value="1"/>
</dbReference>
<evidence type="ECO:0000313" key="6">
    <source>
        <dbReference type="EMBL" id="CCG80564.1"/>
    </source>
</evidence>
<proteinExistence type="inferred from homology"/>
<evidence type="ECO:0000313" key="7">
    <source>
        <dbReference type="Proteomes" id="UP000013776"/>
    </source>
</evidence>
<evidence type="ECO:0000256" key="2">
    <source>
        <dbReference type="ARBA" id="ARBA00006289"/>
    </source>
</evidence>
<comment type="similarity">
    <text evidence="2">Belongs to the MAK10 family.</text>
</comment>
<dbReference type="EMBL" id="CAHR02000002">
    <property type="protein sequence ID" value="CCG80564.1"/>
    <property type="molecule type" value="Genomic_DNA"/>
</dbReference>
<evidence type="ECO:0000256" key="3">
    <source>
        <dbReference type="ARBA" id="ARBA00022490"/>
    </source>
</evidence>
<keyword evidence="3" id="KW-0963">Cytoplasm</keyword>
<accession>R4X6B0</accession>
<feature type="domain" description="NAA35-like TPR repeats" evidence="5">
    <location>
        <begin position="330"/>
        <end position="711"/>
    </location>
</feature>
<dbReference type="AlphaFoldDB" id="R4X6B0"/>
<dbReference type="OrthoDB" id="269405at2759"/>
<reference evidence="6 7" key="1">
    <citation type="journal article" date="2013" name="MBio">
        <title>Genome sequencing of the plant pathogen Taphrina deformans, the causal agent of peach leaf curl.</title>
        <authorList>
            <person name="Cisse O.H."/>
            <person name="Almeida J.M.G.C.F."/>
            <person name="Fonseca A."/>
            <person name="Kumar A.A."/>
            <person name="Salojaervi J."/>
            <person name="Overmyer K."/>
            <person name="Hauser P.M."/>
            <person name="Pagni M."/>
        </authorList>
    </citation>
    <scope>NUCLEOTIDE SEQUENCE [LARGE SCALE GENOMIC DNA]</scope>
    <source>
        <strain evidence="7">PYCC 5710 / ATCC 11124 / CBS 356.35 / IMI 108563 / JCM 9778 / NBRC 8474</strain>
    </source>
</reference>